<dbReference type="Proteomes" id="UP000472372">
    <property type="component" value="Chromosome 3"/>
</dbReference>
<evidence type="ECO:0000313" key="2">
    <source>
        <dbReference type="EMBL" id="CAE7023674.1"/>
    </source>
</evidence>
<feature type="region of interest" description="Disordered" evidence="1">
    <location>
        <begin position="1"/>
        <end position="39"/>
    </location>
</feature>
<protein>
    <submittedName>
        <fullName evidence="2">Uncharacterized protein</fullName>
    </submittedName>
</protein>
<dbReference type="AlphaFoldDB" id="A0A6S6VED9"/>
<evidence type="ECO:0000313" key="3">
    <source>
        <dbReference type="Proteomes" id="UP000472372"/>
    </source>
</evidence>
<feature type="compositionally biased region" description="Basic and acidic residues" evidence="1">
    <location>
        <begin position="1"/>
        <end position="31"/>
    </location>
</feature>
<organism evidence="2 3">
    <name type="scientific">Pyrenophora teres f. teres</name>
    <dbReference type="NCBI Taxonomy" id="97479"/>
    <lineage>
        <taxon>Eukaryota</taxon>
        <taxon>Fungi</taxon>
        <taxon>Dikarya</taxon>
        <taxon>Ascomycota</taxon>
        <taxon>Pezizomycotina</taxon>
        <taxon>Dothideomycetes</taxon>
        <taxon>Pleosporomycetidae</taxon>
        <taxon>Pleosporales</taxon>
        <taxon>Pleosporineae</taxon>
        <taxon>Pleosporaceae</taxon>
        <taxon>Pyrenophora</taxon>
    </lineage>
</organism>
<reference evidence="2" key="1">
    <citation type="submission" date="2021-02" db="EMBL/GenBank/DDBJ databases">
        <authorList>
            <person name="Syme A R."/>
            <person name="Syme A R."/>
            <person name="Moolhuijzen P."/>
        </authorList>
    </citation>
    <scope>NUCLEOTIDE SEQUENCE</scope>
    <source>
        <strain evidence="2">W1-1</strain>
    </source>
</reference>
<proteinExistence type="predicted"/>
<feature type="region of interest" description="Disordered" evidence="1">
    <location>
        <begin position="171"/>
        <end position="190"/>
    </location>
</feature>
<dbReference type="EMBL" id="HG992979">
    <property type="protein sequence ID" value="CAE7023674.1"/>
    <property type="molecule type" value="Genomic_DNA"/>
</dbReference>
<sequence>MDKVKREVSEEPRDRQKSRPDNMEHYPHDELPPGAAPDWAKNCEATLAKYVKASNRRHKEFEKHTGKMTEQAAGHSVNPANCALTLRTGVGNAVFAMVNTYTDNLKADYDAHYKDILVQKEKLDEKNKATISRLVNRVSELEDQISYSKFRLSYERIGHEWREEEHAELKKQHSKLEKEHAELKEENAAKKDAAGKLETIQKQLLCLVKDLK</sequence>
<evidence type="ECO:0000256" key="1">
    <source>
        <dbReference type="SAM" id="MobiDB-lite"/>
    </source>
</evidence>
<gene>
    <name evidence="2" type="ORF">PTTW11_03628</name>
</gene>
<name>A0A6S6VED9_9PLEO</name>
<accession>A0A6S6VED9</accession>